<evidence type="ECO:0000256" key="2">
    <source>
        <dbReference type="ARBA" id="ARBA00022485"/>
    </source>
</evidence>
<evidence type="ECO:0000313" key="9">
    <source>
        <dbReference type="EMBL" id="VYT34503.1"/>
    </source>
</evidence>
<evidence type="ECO:0000259" key="8">
    <source>
        <dbReference type="Pfam" id="PF04055"/>
    </source>
</evidence>
<keyword evidence="6" id="KW-0411">Iron-sulfur</keyword>
<dbReference type="InterPro" id="IPR007197">
    <property type="entry name" value="rSAM"/>
</dbReference>
<dbReference type="SFLD" id="SFLDG01384">
    <property type="entry name" value="thioether_bond_formation_requi"/>
    <property type="match status" value="1"/>
</dbReference>
<dbReference type="InterPro" id="IPR013785">
    <property type="entry name" value="Aldolase_TIM"/>
</dbReference>
<dbReference type="CDD" id="cd01335">
    <property type="entry name" value="Radical_SAM"/>
    <property type="match status" value="1"/>
</dbReference>
<dbReference type="Gene3D" id="3.20.20.70">
    <property type="entry name" value="Aldolase class I"/>
    <property type="match status" value="1"/>
</dbReference>
<dbReference type="GO" id="GO:0016491">
    <property type="term" value="F:oxidoreductase activity"/>
    <property type="evidence" value="ECO:0007669"/>
    <property type="project" value="UniProtKB-KW"/>
</dbReference>
<dbReference type="Pfam" id="PF04055">
    <property type="entry name" value="Radical_SAM"/>
    <property type="match status" value="1"/>
</dbReference>
<dbReference type="InterPro" id="IPR058240">
    <property type="entry name" value="rSAM_sf"/>
</dbReference>
<dbReference type="EMBL" id="CACRTG010000041">
    <property type="protein sequence ID" value="VYT34503.1"/>
    <property type="molecule type" value="Genomic_DNA"/>
</dbReference>
<dbReference type="SFLD" id="SFLDG01067">
    <property type="entry name" value="SPASM/twitch_domain_containing"/>
    <property type="match status" value="1"/>
</dbReference>
<dbReference type="GO" id="GO:0046872">
    <property type="term" value="F:metal ion binding"/>
    <property type="evidence" value="ECO:0007669"/>
    <property type="project" value="UniProtKB-KW"/>
</dbReference>
<evidence type="ECO:0000256" key="5">
    <source>
        <dbReference type="ARBA" id="ARBA00023004"/>
    </source>
</evidence>
<dbReference type="PANTHER" id="PTHR43273:SF3">
    <property type="entry name" value="ANAEROBIC SULFATASE-MATURATING ENZYME HOMOLOG ASLB-RELATED"/>
    <property type="match status" value="1"/>
</dbReference>
<dbReference type="EC" id="1.8.98.-" evidence="9"/>
<keyword evidence="9" id="KW-0560">Oxidoreductase</keyword>
<accession>A0A6N2VXQ9</accession>
<evidence type="ECO:0000256" key="7">
    <source>
        <dbReference type="ARBA" id="ARBA00023601"/>
    </source>
</evidence>
<keyword evidence="5" id="KW-0408">Iron</keyword>
<keyword evidence="4" id="KW-0479">Metal-binding</keyword>
<comment type="cofactor">
    <cofactor evidence="1">
        <name>[4Fe-4S] cluster</name>
        <dbReference type="ChEBI" id="CHEBI:49883"/>
    </cofactor>
</comment>
<gene>
    <name evidence="9" type="ORF">CNLFYP112_02963</name>
</gene>
<protein>
    <submittedName>
        <fullName evidence="9">Anaerobic sulfatase-maturating enzyme</fullName>
        <ecNumber evidence="9">1.8.98.-</ecNumber>
    </submittedName>
</protein>
<sequence>MNNYTIWLTTDCNLRCRYCYEGVEKKTIVMEQDLAAQVVDFICETFDDKNEELCIDFHGGEPLLNYKILVFFVETLQVRIPNCKKNYSLTTNATILNEEQMEYLIKNIKNISVSIDGCREKHDCNRIFPNGKGSYDIAIENSLKLLGILGEKLRVRMTFGPQTIGGLAEDMQNLYDMGFKTVSALPDIFSTEWKEEDFILLKQEIEQAKRKINQEAVSFNLLDPLMVQKKGRCLGGIIGIDIYPNGDFYPCTMASGTEVFRIGNVKTGIDIEKREKILAHSNEKIQECVGCDMYSFCECIRCRIVNNLTTGDYMTPNFVQCMYNNTIISANGYILM</sequence>
<dbReference type="PANTHER" id="PTHR43273">
    <property type="entry name" value="ANAEROBIC SULFATASE-MATURATING ENZYME HOMOLOG ASLB-RELATED"/>
    <property type="match status" value="1"/>
</dbReference>
<dbReference type="NCBIfam" id="TIGR04085">
    <property type="entry name" value="rSAM_more_4Fe4S"/>
    <property type="match status" value="1"/>
</dbReference>
<dbReference type="SFLD" id="SFLDG01386">
    <property type="entry name" value="main_SPASM_domain-containing"/>
    <property type="match status" value="1"/>
</dbReference>
<comment type="similarity">
    <text evidence="7">Belongs to the radical SAM superfamily. Anaerobic sulfatase-maturating enzyme family.</text>
</comment>
<evidence type="ECO:0000256" key="4">
    <source>
        <dbReference type="ARBA" id="ARBA00022723"/>
    </source>
</evidence>
<feature type="domain" description="Radical SAM core" evidence="8">
    <location>
        <begin position="9"/>
        <end position="145"/>
    </location>
</feature>
<organism evidence="9">
    <name type="scientific">[Clostridium] nexile</name>
    <dbReference type="NCBI Taxonomy" id="29361"/>
    <lineage>
        <taxon>Bacteria</taxon>
        <taxon>Bacillati</taxon>
        <taxon>Bacillota</taxon>
        <taxon>Clostridia</taxon>
        <taxon>Lachnospirales</taxon>
        <taxon>Lachnospiraceae</taxon>
        <taxon>Tyzzerella</taxon>
    </lineage>
</organism>
<evidence type="ECO:0000256" key="3">
    <source>
        <dbReference type="ARBA" id="ARBA00022691"/>
    </source>
</evidence>
<evidence type="ECO:0000256" key="6">
    <source>
        <dbReference type="ARBA" id="ARBA00023014"/>
    </source>
</evidence>
<keyword evidence="2" id="KW-0004">4Fe-4S</keyword>
<reference evidence="9" key="1">
    <citation type="submission" date="2019-11" db="EMBL/GenBank/DDBJ databases">
        <authorList>
            <person name="Feng L."/>
        </authorList>
    </citation>
    <scope>NUCLEOTIDE SEQUENCE</scope>
    <source>
        <strain evidence="9">CnexileLFYP112</strain>
    </source>
</reference>
<dbReference type="InterPro" id="IPR023885">
    <property type="entry name" value="4Fe4S-binding_SPASM_dom"/>
</dbReference>
<name>A0A6N2VXQ9_9FIRM</name>
<evidence type="ECO:0000256" key="1">
    <source>
        <dbReference type="ARBA" id="ARBA00001966"/>
    </source>
</evidence>
<dbReference type="AlphaFoldDB" id="A0A6N2VXQ9"/>
<dbReference type="SUPFAM" id="SSF102114">
    <property type="entry name" value="Radical SAM enzymes"/>
    <property type="match status" value="1"/>
</dbReference>
<dbReference type="PROSITE" id="PS01305">
    <property type="entry name" value="MOAA_NIFB_PQQE"/>
    <property type="match status" value="1"/>
</dbReference>
<dbReference type="InterPro" id="IPR023867">
    <property type="entry name" value="Sulphatase_maturase_rSAM"/>
</dbReference>
<dbReference type="SFLD" id="SFLDS00029">
    <property type="entry name" value="Radical_SAM"/>
    <property type="match status" value="1"/>
</dbReference>
<dbReference type="InterPro" id="IPR000385">
    <property type="entry name" value="MoaA_NifB_PqqE_Fe-S-bd_CS"/>
</dbReference>
<dbReference type="GO" id="GO:0051539">
    <property type="term" value="F:4 iron, 4 sulfur cluster binding"/>
    <property type="evidence" value="ECO:0007669"/>
    <property type="project" value="UniProtKB-KW"/>
</dbReference>
<keyword evidence="3" id="KW-0949">S-adenosyl-L-methionine</keyword>
<proteinExistence type="inferred from homology"/>